<dbReference type="EMBL" id="HAEC01010450">
    <property type="protein sequence ID" value="SBQ78666.1"/>
    <property type="molecule type" value="Transcribed_RNA"/>
</dbReference>
<gene>
    <name evidence="1" type="primary">Nfu_g_1_022671</name>
</gene>
<sequence length="44" mass="4710">GCGKCSIQQLSAVILGLQFSEIQLMTRCKKNLANSSSVLSCCVF</sequence>
<dbReference type="EMBL" id="HAEB01006456">
    <property type="protein sequence ID" value="SBQ52983.1"/>
    <property type="molecule type" value="Transcribed_RNA"/>
</dbReference>
<feature type="non-terminal residue" evidence="1">
    <location>
        <position position="44"/>
    </location>
</feature>
<name>A0A1A8H394_9TELE</name>
<protein>
    <submittedName>
        <fullName evidence="1">Uncharacterized protein</fullName>
    </submittedName>
</protein>
<evidence type="ECO:0000313" key="1">
    <source>
        <dbReference type="EMBL" id="SBQ78666.1"/>
    </source>
</evidence>
<feature type="non-terminal residue" evidence="1">
    <location>
        <position position="1"/>
    </location>
</feature>
<proteinExistence type="predicted"/>
<reference evidence="1" key="1">
    <citation type="submission" date="2016-05" db="EMBL/GenBank/DDBJ databases">
        <authorList>
            <person name="Lavstsen T."/>
            <person name="Jespersen J.S."/>
        </authorList>
    </citation>
    <scope>NUCLEOTIDE SEQUENCE</scope>
    <source>
        <tissue evidence="1">Brain</tissue>
    </source>
</reference>
<organism evidence="1">
    <name type="scientific">Nothobranchius korthausae</name>
    <dbReference type="NCBI Taxonomy" id="1143690"/>
    <lineage>
        <taxon>Eukaryota</taxon>
        <taxon>Metazoa</taxon>
        <taxon>Chordata</taxon>
        <taxon>Craniata</taxon>
        <taxon>Vertebrata</taxon>
        <taxon>Euteleostomi</taxon>
        <taxon>Actinopterygii</taxon>
        <taxon>Neopterygii</taxon>
        <taxon>Teleostei</taxon>
        <taxon>Neoteleostei</taxon>
        <taxon>Acanthomorphata</taxon>
        <taxon>Ovalentaria</taxon>
        <taxon>Atherinomorphae</taxon>
        <taxon>Cyprinodontiformes</taxon>
        <taxon>Nothobranchiidae</taxon>
        <taxon>Nothobranchius</taxon>
    </lineage>
</organism>
<dbReference type="AlphaFoldDB" id="A0A1A8H394"/>
<reference evidence="1" key="2">
    <citation type="submission" date="2016-06" db="EMBL/GenBank/DDBJ databases">
        <title>The genome of a short-lived fish provides insights into sex chromosome evolution and the genetic control of aging.</title>
        <authorList>
            <person name="Reichwald K."/>
            <person name="Felder M."/>
            <person name="Petzold A."/>
            <person name="Koch P."/>
            <person name="Groth M."/>
            <person name="Platzer M."/>
        </authorList>
    </citation>
    <scope>NUCLEOTIDE SEQUENCE</scope>
    <source>
        <tissue evidence="1">Brain</tissue>
    </source>
</reference>
<accession>A0A1A8H394</accession>